<dbReference type="EMBL" id="QRID01000057">
    <property type="protein sequence ID" value="RHG23188.1"/>
    <property type="molecule type" value="Genomic_DNA"/>
</dbReference>
<evidence type="ECO:0000313" key="2">
    <source>
        <dbReference type="EMBL" id="RHG23188.1"/>
    </source>
</evidence>
<dbReference type="AlphaFoldDB" id="A0A3R6HBN6"/>
<reference evidence="2 3" key="1">
    <citation type="submission" date="2018-08" db="EMBL/GenBank/DDBJ databases">
        <title>A genome reference for cultivated species of the human gut microbiota.</title>
        <authorList>
            <person name="Zou Y."/>
            <person name="Xue W."/>
            <person name="Luo G."/>
        </authorList>
    </citation>
    <scope>NUCLEOTIDE SEQUENCE [LARGE SCALE GENOMIC DNA]</scope>
    <source>
        <strain evidence="2 3">AM22-21LB</strain>
    </source>
</reference>
<gene>
    <name evidence="2" type="ORF">DW264_19140</name>
</gene>
<protein>
    <recommendedName>
        <fullName evidence="1">LHH domain-containing protein</fullName>
    </recommendedName>
</protein>
<organism evidence="2 3">
    <name type="scientific">Roseburia intestinalis</name>
    <dbReference type="NCBI Taxonomy" id="166486"/>
    <lineage>
        <taxon>Bacteria</taxon>
        <taxon>Bacillati</taxon>
        <taxon>Bacillota</taxon>
        <taxon>Clostridia</taxon>
        <taxon>Lachnospirales</taxon>
        <taxon>Lachnospiraceae</taxon>
        <taxon>Roseburia</taxon>
    </lineage>
</organism>
<proteinExistence type="predicted"/>
<comment type="caution">
    <text evidence="2">The sequence shown here is derived from an EMBL/GenBank/DDBJ whole genome shotgun (WGS) entry which is preliminary data.</text>
</comment>
<evidence type="ECO:0000313" key="3">
    <source>
        <dbReference type="Proteomes" id="UP000284051"/>
    </source>
</evidence>
<dbReference type="InterPro" id="IPR026834">
    <property type="entry name" value="LHH"/>
</dbReference>
<dbReference type="Pfam" id="PF14411">
    <property type="entry name" value="LHH"/>
    <property type="match status" value="1"/>
</dbReference>
<accession>A0A3R6HBN6</accession>
<evidence type="ECO:0000259" key="1">
    <source>
        <dbReference type="Pfam" id="PF14411"/>
    </source>
</evidence>
<sequence>MMEIMATEHQQNYSKLHTNIGQAPSQINRSEFNSWRRGYWEWRSHNLD</sequence>
<name>A0A3R6HBN6_9FIRM</name>
<feature type="domain" description="LHH" evidence="1">
    <location>
        <begin position="1"/>
        <end position="45"/>
    </location>
</feature>
<dbReference type="Proteomes" id="UP000284051">
    <property type="component" value="Unassembled WGS sequence"/>
</dbReference>